<dbReference type="Proteomes" id="UP000182983">
    <property type="component" value="Unassembled WGS sequence"/>
</dbReference>
<keyword evidence="5" id="KW-0864">Zinc transport</keyword>
<evidence type="ECO:0000256" key="10">
    <source>
        <dbReference type="SAM" id="Phobius"/>
    </source>
</evidence>
<evidence type="ECO:0000256" key="2">
    <source>
        <dbReference type="ARBA" id="ARBA00008873"/>
    </source>
</evidence>
<dbReference type="OrthoDB" id="9809646at2"/>
<keyword evidence="8 10" id="KW-0472">Membrane</keyword>
<dbReference type="EMBL" id="FNWO01000019">
    <property type="protein sequence ID" value="SEH63495.1"/>
    <property type="molecule type" value="Genomic_DNA"/>
</dbReference>
<evidence type="ECO:0000256" key="4">
    <source>
        <dbReference type="ARBA" id="ARBA00022692"/>
    </source>
</evidence>
<feature type="transmembrane region" description="Helical" evidence="10">
    <location>
        <begin position="203"/>
        <end position="224"/>
    </location>
</feature>
<sequence length="324" mass="33619">MGHDHSHEHDHSHSHGHDHGHGHGLGHHHHHPLPSHNSAFAIGAGLNLGFVLVEAGCGIAFGSLALLADAGHNLADVAGLLLAWGAMALARRRPTGRLTYGLGRGTILAALSNAGLLLFGLGAIGWEAVRRLLTEATPIEAGPVMAVAAVGLVINGITALMFRKGASSDLNLRGAFLHMAADAAISGGVIVAAGLIALTGWNWIDPVIGLAIVAIIAIGTWGLFRDSLDLALDAVPAGIDRAAVEAFILDQPGVTELHDLHIWSLSTSAVALTAHLVMPDSENTDSFLLELAEELHEHFGIAHTTVQIERSACDCPLIAVHAAA</sequence>
<feature type="transmembrane region" description="Helical" evidence="10">
    <location>
        <begin position="174"/>
        <end position="197"/>
    </location>
</feature>
<comment type="subcellular location">
    <subcellularLocation>
        <location evidence="1">Membrane</location>
        <topology evidence="1">Multi-pass membrane protein</topology>
    </subcellularLocation>
</comment>
<name>A0A1H6JUA1_MAGFU</name>
<keyword evidence="4 10" id="KW-0812">Transmembrane</keyword>
<protein>
    <submittedName>
        <fullName evidence="13">Cobalt-zinc-cadmium efflux system protein</fullName>
    </submittedName>
</protein>
<evidence type="ECO:0000256" key="1">
    <source>
        <dbReference type="ARBA" id="ARBA00004141"/>
    </source>
</evidence>
<dbReference type="InterPro" id="IPR002524">
    <property type="entry name" value="Cation_efflux"/>
</dbReference>
<feature type="domain" description="Cation efflux protein cytoplasmic" evidence="12">
    <location>
        <begin position="237"/>
        <end position="310"/>
    </location>
</feature>
<dbReference type="NCBIfam" id="TIGR01297">
    <property type="entry name" value="CDF"/>
    <property type="match status" value="1"/>
</dbReference>
<evidence type="ECO:0000313" key="14">
    <source>
        <dbReference type="Proteomes" id="UP000182983"/>
    </source>
</evidence>
<evidence type="ECO:0000256" key="3">
    <source>
        <dbReference type="ARBA" id="ARBA00022448"/>
    </source>
</evidence>
<feature type="transmembrane region" description="Helical" evidence="10">
    <location>
        <begin position="144"/>
        <end position="162"/>
    </location>
</feature>
<evidence type="ECO:0000256" key="5">
    <source>
        <dbReference type="ARBA" id="ARBA00022906"/>
    </source>
</evidence>
<dbReference type="GO" id="GO:0005886">
    <property type="term" value="C:plasma membrane"/>
    <property type="evidence" value="ECO:0007669"/>
    <property type="project" value="TreeGrafter"/>
</dbReference>
<feature type="transmembrane region" description="Helical" evidence="10">
    <location>
        <begin position="39"/>
        <end position="67"/>
    </location>
</feature>
<keyword evidence="6 10" id="KW-1133">Transmembrane helix</keyword>
<dbReference type="InterPro" id="IPR050681">
    <property type="entry name" value="CDF/SLC30A"/>
</dbReference>
<dbReference type="AlphaFoldDB" id="A0A1H6JUA1"/>
<feature type="domain" description="Cation efflux protein transmembrane" evidence="11">
    <location>
        <begin position="43"/>
        <end position="229"/>
    </location>
</feature>
<dbReference type="InterPro" id="IPR058533">
    <property type="entry name" value="Cation_efflux_TM"/>
</dbReference>
<dbReference type="SUPFAM" id="SSF160240">
    <property type="entry name" value="Cation efflux protein cytoplasmic domain-like"/>
    <property type="match status" value="1"/>
</dbReference>
<evidence type="ECO:0000313" key="13">
    <source>
        <dbReference type="EMBL" id="SEH63495.1"/>
    </source>
</evidence>
<dbReference type="RefSeq" id="WP_074770435.1">
    <property type="nucleotide sequence ID" value="NZ_FNWO01000019.1"/>
</dbReference>
<organism evidence="13 14">
    <name type="scientific">Magnetospirillum fulvum</name>
    <name type="common">Rhodospirillum fulvum</name>
    <dbReference type="NCBI Taxonomy" id="1082"/>
    <lineage>
        <taxon>Bacteria</taxon>
        <taxon>Pseudomonadati</taxon>
        <taxon>Pseudomonadota</taxon>
        <taxon>Alphaproteobacteria</taxon>
        <taxon>Rhodospirillales</taxon>
        <taxon>Rhodospirillaceae</taxon>
        <taxon>Magnetospirillum</taxon>
    </lineage>
</organism>
<dbReference type="Pfam" id="PF01545">
    <property type="entry name" value="Cation_efflux"/>
    <property type="match status" value="1"/>
</dbReference>
<evidence type="ECO:0000256" key="8">
    <source>
        <dbReference type="ARBA" id="ARBA00023136"/>
    </source>
</evidence>
<evidence type="ECO:0000256" key="6">
    <source>
        <dbReference type="ARBA" id="ARBA00022989"/>
    </source>
</evidence>
<feature type="region of interest" description="Disordered" evidence="9">
    <location>
        <begin position="1"/>
        <end position="30"/>
    </location>
</feature>
<dbReference type="PANTHER" id="PTHR11562:SF17">
    <property type="entry name" value="RE54080P-RELATED"/>
    <property type="match status" value="1"/>
</dbReference>
<evidence type="ECO:0000259" key="11">
    <source>
        <dbReference type="Pfam" id="PF01545"/>
    </source>
</evidence>
<keyword evidence="14" id="KW-1185">Reference proteome</keyword>
<dbReference type="SUPFAM" id="SSF161111">
    <property type="entry name" value="Cation efflux protein transmembrane domain-like"/>
    <property type="match status" value="1"/>
</dbReference>
<evidence type="ECO:0000256" key="9">
    <source>
        <dbReference type="SAM" id="MobiDB-lite"/>
    </source>
</evidence>
<reference evidence="14" key="1">
    <citation type="submission" date="2016-10" db="EMBL/GenBank/DDBJ databases">
        <authorList>
            <person name="Varghese N."/>
            <person name="Submissions S."/>
        </authorList>
    </citation>
    <scope>NUCLEOTIDE SEQUENCE [LARGE SCALE GENOMIC DNA]</scope>
    <source>
        <strain evidence="14">DSM 13234</strain>
    </source>
</reference>
<dbReference type="Pfam" id="PF16916">
    <property type="entry name" value="ZT_dimer"/>
    <property type="match status" value="1"/>
</dbReference>
<evidence type="ECO:0000256" key="7">
    <source>
        <dbReference type="ARBA" id="ARBA00023065"/>
    </source>
</evidence>
<dbReference type="Gene3D" id="1.20.1510.10">
    <property type="entry name" value="Cation efflux protein transmembrane domain"/>
    <property type="match status" value="1"/>
</dbReference>
<dbReference type="PANTHER" id="PTHR11562">
    <property type="entry name" value="CATION EFFLUX PROTEIN/ ZINC TRANSPORTER"/>
    <property type="match status" value="1"/>
</dbReference>
<gene>
    <name evidence="13" type="ORF">SAMN04244559_03253</name>
</gene>
<dbReference type="InterPro" id="IPR027469">
    <property type="entry name" value="Cation_efflux_TMD_sf"/>
</dbReference>
<keyword evidence="5" id="KW-0862">Zinc</keyword>
<keyword evidence="3" id="KW-0813">Transport</keyword>
<keyword evidence="7" id="KW-0406">Ion transport</keyword>
<dbReference type="InterPro" id="IPR027470">
    <property type="entry name" value="Cation_efflux_CTD"/>
</dbReference>
<feature type="compositionally biased region" description="Basic and acidic residues" evidence="9">
    <location>
        <begin position="1"/>
        <end position="21"/>
    </location>
</feature>
<evidence type="ECO:0000259" key="12">
    <source>
        <dbReference type="Pfam" id="PF16916"/>
    </source>
</evidence>
<proteinExistence type="inferred from homology"/>
<feature type="transmembrane region" description="Helical" evidence="10">
    <location>
        <begin position="102"/>
        <end position="124"/>
    </location>
</feature>
<dbReference type="GO" id="GO:0005385">
    <property type="term" value="F:zinc ion transmembrane transporter activity"/>
    <property type="evidence" value="ECO:0007669"/>
    <property type="project" value="TreeGrafter"/>
</dbReference>
<accession>A0A1H6JUA1</accession>
<comment type="similarity">
    <text evidence="2">Belongs to the cation diffusion facilitator (CDF) transporter (TC 2.A.4) family. SLC30A subfamily.</text>
</comment>
<dbReference type="InterPro" id="IPR036837">
    <property type="entry name" value="Cation_efflux_CTD_sf"/>
</dbReference>